<sequence length="920" mass="102803">MAPVTAGLVLPAYQALEKVFCFHLELMYEAKIIGEPKRKDPNDPTSPWMYLVHYKGWKTTWDDWVSEDRLRKLTEDNRELAASLRRDVMQTESRARNPKPVTAPKKGRTQGSEIGSGRGSEERNSSVPTGGRGAKRGKDNEIEKVATPAFLTPRRSVRLQSAGRAQSTLPDSPDPDPDPDPSGSDDKDDKMETDDAELYAELPAIFNFGSTVAFTANKNEASNLQDAPARGMSVASTVNEDELSTRQDAPAFGMSVASTANEELSFTRQDAPAGGFPVSFTRRDAPDGGFVSFIPHDAAPPGGFPVSFVRQDVPAGGYPLSFTRQDAPAGGYPVSFTRQDAPAGGYPVSFTRQDAPARGMSVASTANEELSFTRQDAPVRGVPVPEVSFTRQDAPARGLPVPEVSFTRQDAPARGFPASTANEQVSSNRRIAPIRKPAGRGKRIKTMALRKIHRQYDDEAMKPIPLDFSEGANNLWLELDKIQTSVPMEDDVVESPGYFADGQFQSPGLEKLTEAKRRPAQPPGKRVSRQAERSVYQSALPPPGPDAEPVDPEEMYEIAKKALSVPPPPDEPEHMTLDTYRRGYHWAPLIGGTTQAERQQIEEEAEEIGALTPKKAPHHQEYIKTRINDPLNANRLHFLRDQDADRTFTFAGGSKEPNTHLDPPGSGLPHDALKYPEYLLQYPPDVLGSLSVANLNKLSRTTIVRFPNAALRRLPRKYLKKLKIARPAEANDAFQEESFYSRPSVHIPMPDMIKGYLVDDWENVTRHLCLVGLPSLCPVNWIIDEYHYRERDKRREGSEEAMRFREFCAGMQTYFAKMIGKTLLYKFERGQYAELTKLWEEGKGPWKGKGPGDCYGAEHLCRLIVSMPEYMARTDMDRQHVNQVKEELTLLMQWMCRNYERIFVNKYESPSAEYIEAARD</sequence>
<dbReference type="InterPro" id="IPR008676">
    <property type="entry name" value="MRG"/>
</dbReference>
<dbReference type="Gene3D" id="2.30.30.140">
    <property type="match status" value="1"/>
</dbReference>
<keyword evidence="6" id="KW-0805">Transcription regulation</keyword>
<gene>
    <name evidence="12" type="ORF">GJ744_010651</name>
</gene>
<accession>A0A8H7AH45</accession>
<evidence type="ECO:0000313" key="13">
    <source>
        <dbReference type="Proteomes" id="UP000606974"/>
    </source>
</evidence>
<dbReference type="OrthoDB" id="124855at2759"/>
<evidence type="ECO:0000259" key="11">
    <source>
        <dbReference type="Pfam" id="PF22732"/>
    </source>
</evidence>
<dbReference type="InterPro" id="IPR026541">
    <property type="entry name" value="MRG_dom"/>
</dbReference>
<evidence type="ECO:0000313" key="12">
    <source>
        <dbReference type="EMBL" id="KAF7507334.1"/>
    </source>
</evidence>
<dbReference type="Pfam" id="PF05712">
    <property type="entry name" value="MRG"/>
    <property type="match status" value="1"/>
</dbReference>
<comment type="subcellular location">
    <subcellularLocation>
        <location evidence="1">Nucleus</location>
    </subcellularLocation>
</comment>
<comment type="subunit">
    <text evidence="3">Component of the NuA4 histone acetyltransferase complex.</text>
</comment>
<evidence type="ECO:0000256" key="3">
    <source>
        <dbReference type="ARBA" id="ARBA00011353"/>
    </source>
</evidence>
<evidence type="ECO:0000259" key="10">
    <source>
        <dbReference type="Pfam" id="PF05712"/>
    </source>
</evidence>
<proteinExistence type="inferred from homology"/>
<keyword evidence="7" id="KW-0804">Transcription</keyword>
<dbReference type="PANTHER" id="PTHR10880">
    <property type="entry name" value="MORTALITY FACTOR 4-LIKE PROTEIN"/>
    <property type="match status" value="1"/>
</dbReference>
<feature type="domain" description="MSL3 chromodomain-like" evidence="11">
    <location>
        <begin position="13"/>
        <end position="85"/>
    </location>
</feature>
<dbReference type="Pfam" id="PF22732">
    <property type="entry name" value="MSL3_chromo-like"/>
    <property type="match status" value="1"/>
</dbReference>
<dbReference type="InterPro" id="IPR016197">
    <property type="entry name" value="Chromo-like_dom_sf"/>
</dbReference>
<dbReference type="Proteomes" id="UP000606974">
    <property type="component" value="Unassembled WGS sequence"/>
</dbReference>
<dbReference type="InterPro" id="IPR053820">
    <property type="entry name" value="MSL3_chromo-like"/>
</dbReference>
<evidence type="ECO:0000256" key="9">
    <source>
        <dbReference type="SAM" id="MobiDB-lite"/>
    </source>
</evidence>
<feature type="region of interest" description="Disordered" evidence="9">
    <location>
        <begin position="84"/>
        <end position="191"/>
    </location>
</feature>
<reference evidence="12" key="1">
    <citation type="submission" date="2020-02" db="EMBL/GenBank/DDBJ databases">
        <authorList>
            <person name="Palmer J.M."/>
        </authorList>
    </citation>
    <scope>NUCLEOTIDE SEQUENCE</scope>
    <source>
        <strain evidence="12">EPUS1.4</strain>
        <tissue evidence="12">Thallus</tissue>
    </source>
</reference>
<evidence type="ECO:0000256" key="7">
    <source>
        <dbReference type="ARBA" id="ARBA00023163"/>
    </source>
</evidence>
<name>A0A8H7AH45_9EURO</name>
<evidence type="ECO:0000256" key="5">
    <source>
        <dbReference type="ARBA" id="ARBA00022853"/>
    </source>
</evidence>
<dbReference type="EMBL" id="JAACFV010000070">
    <property type="protein sequence ID" value="KAF7507334.1"/>
    <property type="molecule type" value="Genomic_DNA"/>
</dbReference>
<dbReference type="CDD" id="cd18983">
    <property type="entry name" value="CBD_MSL3_like"/>
    <property type="match status" value="1"/>
</dbReference>
<dbReference type="GO" id="GO:0035267">
    <property type="term" value="C:NuA4 histone acetyltransferase complex"/>
    <property type="evidence" value="ECO:0007669"/>
    <property type="project" value="TreeGrafter"/>
</dbReference>
<dbReference type="PROSITE" id="PS51640">
    <property type="entry name" value="MRG"/>
    <property type="match status" value="1"/>
</dbReference>
<evidence type="ECO:0000256" key="4">
    <source>
        <dbReference type="ARBA" id="ARBA00018505"/>
    </source>
</evidence>
<evidence type="ECO:0000256" key="1">
    <source>
        <dbReference type="ARBA" id="ARBA00004123"/>
    </source>
</evidence>
<keyword evidence="8" id="KW-0539">Nucleus</keyword>
<dbReference type="GO" id="GO:0006325">
    <property type="term" value="P:chromatin organization"/>
    <property type="evidence" value="ECO:0007669"/>
    <property type="project" value="UniProtKB-KW"/>
</dbReference>
<dbReference type="Gene3D" id="1.10.274.30">
    <property type="entry name" value="MRG domain"/>
    <property type="match status" value="1"/>
</dbReference>
<protein>
    <recommendedName>
        <fullName evidence="4">Chromatin modification-related protein EAF3</fullName>
    </recommendedName>
</protein>
<keyword evidence="5" id="KW-0156">Chromatin regulator</keyword>
<feature type="domain" description="MRG" evidence="10">
    <location>
        <begin position="734"/>
        <end position="909"/>
    </location>
</feature>
<evidence type="ECO:0000256" key="2">
    <source>
        <dbReference type="ARBA" id="ARBA00009093"/>
    </source>
</evidence>
<comment type="similarity">
    <text evidence="2">Belongs to the MRG family.</text>
</comment>
<dbReference type="SUPFAM" id="SSF54160">
    <property type="entry name" value="Chromo domain-like"/>
    <property type="match status" value="1"/>
</dbReference>
<evidence type="ECO:0000256" key="6">
    <source>
        <dbReference type="ARBA" id="ARBA00023015"/>
    </source>
</evidence>
<dbReference type="GO" id="GO:0032221">
    <property type="term" value="C:Rpd3S complex"/>
    <property type="evidence" value="ECO:0007669"/>
    <property type="project" value="TreeGrafter"/>
</dbReference>
<dbReference type="GO" id="GO:0006355">
    <property type="term" value="P:regulation of DNA-templated transcription"/>
    <property type="evidence" value="ECO:0007669"/>
    <property type="project" value="InterPro"/>
</dbReference>
<feature type="region of interest" description="Disordered" evidence="9">
    <location>
        <begin position="500"/>
        <end position="550"/>
    </location>
</feature>
<dbReference type="PANTHER" id="PTHR10880:SF15">
    <property type="entry name" value="MSL COMPLEX SUBUNIT 3"/>
    <property type="match status" value="1"/>
</dbReference>
<dbReference type="InterPro" id="IPR038217">
    <property type="entry name" value="MRG_C_sf"/>
</dbReference>
<comment type="caution">
    <text evidence="12">The sequence shown here is derived from an EMBL/GenBank/DDBJ whole genome shotgun (WGS) entry which is preliminary data.</text>
</comment>
<dbReference type="AlphaFoldDB" id="A0A8H7AH45"/>
<organism evidence="12 13">
    <name type="scientific">Endocarpon pusillum</name>
    <dbReference type="NCBI Taxonomy" id="364733"/>
    <lineage>
        <taxon>Eukaryota</taxon>
        <taxon>Fungi</taxon>
        <taxon>Dikarya</taxon>
        <taxon>Ascomycota</taxon>
        <taxon>Pezizomycotina</taxon>
        <taxon>Eurotiomycetes</taxon>
        <taxon>Chaetothyriomycetidae</taxon>
        <taxon>Verrucariales</taxon>
        <taxon>Verrucariaceae</taxon>
        <taxon>Endocarpon</taxon>
    </lineage>
</organism>
<keyword evidence="13" id="KW-1185">Reference proteome</keyword>
<evidence type="ECO:0000256" key="8">
    <source>
        <dbReference type="ARBA" id="ARBA00023242"/>
    </source>
</evidence>
<feature type="compositionally biased region" description="Basic and acidic residues" evidence="9">
    <location>
        <begin position="84"/>
        <end position="95"/>
    </location>
</feature>